<proteinExistence type="predicted"/>
<sequence length="68" mass="8394">MKTRSQQLLNVAYCALKFEVSKRAFRRNKLNNVDLEQRSMSEKEKKRRWESTYRRYVYAFAHPNDFKM</sequence>
<gene>
    <name evidence="1" type="ORF">CLUMA_CG002193</name>
</gene>
<evidence type="ECO:0000313" key="2">
    <source>
        <dbReference type="Proteomes" id="UP000183832"/>
    </source>
</evidence>
<reference evidence="1 2" key="1">
    <citation type="submission" date="2015-04" db="EMBL/GenBank/DDBJ databases">
        <authorList>
            <person name="Syromyatnikov M.Y."/>
            <person name="Popov V.N."/>
        </authorList>
    </citation>
    <scope>NUCLEOTIDE SEQUENCE [LARGE SCALE GENOMIC DNA]</scope>
</reference>
<evidence type="ECO:0000313" key="1">
    <source>
        <dbReference type="EMBL" id="CRK88411.1"/>
    </source>
</evidence>
<dbReference type="AlphaFoldDB" id="A0A1J1HKF4"/>
<name>A0A1J1HKF4_9DIPT</name>
<protein>
    <submittedName>
        <fullName evidence="1">CLUMA_CG002193, isoform A</fullName>
    </submittedName>
</protein>
<keyword evidence="2" id="KW-1185">Reference proteome</keyword>
<dbReference type="EMBL" id="CVRI01000007">
    <property type="protein sequence ID" value="CRK88411.1"/>
    <property type="molecule type" value="Genomic_DNA"/>
</dbReference>
<dbReference type="Proteomes" id="UP000183832">
    <property type="component" value="Unassembled WGS sequence"/>
</dbReference>
<accession>A0A1J1HKF4</accession>
<organism evidence="1 2">
    <name type="scientific">Clunio marinus</name>
    <dbReference type="NCBI Taxonomy" id="568069"/>
    <lineage>
        <taxon>Eukaryota</taxon>
        <taxon>Metazoa</taxon>
        <taxon>Ecdysozoa</taxon>
        <taxon>Arthropoda</taxon>
        <taxon>Hexapoda</taxon>
        <taxon>Insecta</taxon>
        <taxon>Pterygota</taxon>
        <taxon>Neoptera</taxon>
        <taxon>Endopterygota</taxon>
        <taxon>Diptera</taxon>
        <taxon>Nematocera</taxon>
        <taxon>Chironomoidea</taxon>
        <taxon>Chironomidae</taxon>
        <taxon>Clunio</taxon>
    </lineage>
</organism>